<dbReference type="InterPro" id="IPR022291">
    <property type="entry name" value="Bacteriocin_synth_cyclodeHase"/>
</dbReference>
<dbReference type="EMBL" id="BAAABM010000010">
    <property type="protein sequence ID" value="GAA0328042.1"/>
    <property type="molecule type" value="Genomic_DNA"/>
</dbReference>
<gene>
    <name evidence="1" type="ORF">GCM10010151_17490</name>
</gene>
<evidence type="ECO:0000313" key="2">
    <source>
        <dbReference type="Proteomes" id="UP001501822"/>
    </source>
</evidence>
<protein>
    <recommendedName>
        <fullName evidence="3">Bacteriocin biosynthesis cyclodehydratase domain-containing protein</fullName>
    </recommendedName>
</protein>
<evidence type="ECO:0008006" key="3">
    <source>
        <dbReference type="Google" id="ProtNLM"/>
    </source>
</evidence>
<dbReference type="NCBIfam" id="TIGR03882">
    <property type="entry name" value="cyclo_dehyd_2"/>
    <property type="match status" value="1"/>
</dbReference>
<sequence length="198" mass="21368">MDDDTATAVRAATAARVEIEVRVETDIRVAADGDFGAAVAEDLRHLVASATEPVRAAWPRVDVRASWRDVPDEFAAFGAAARPAPWLPVAVAHPYIRVGPLFVPGRAPCHNCFRARARQHEDPVEEEIRRRLAADPALGVRGFPPHQSMLAAGLALALLRGEERGTVAVIDCRTDEVATWRVVPAEQCPGCDDDGPGR</sequence>
<dbReference type="Proteomes" id="UP001501822">
    <property type="component" value="Unassembled WGS sequence"/>
</dbReference>
<reference evidence="2" key="1">
    <citation type="journal article" date="2019" name="Int. J. Syst. Evol. Microbiol.">
        <title>The Global Catalogue of Microorganisms (GCM) 10K type strain sequencing project: providing services to taxonomists for standard genome sequencing and annotation.</title>
        <authorList>
            <consortium name="The Broad Institute Genomics Platform"/>
            <consortium name="The Broad Institute Genome Sequencing Center for Infectious Disease"/>
            <person name="Wu L."/>
            <person name="Ma J."/>
        </authorList>
    </citation>
    <scope>NUCLEOTIDE SEQUENCE [LARGE SCALE GENOMIC DNA]</scope>
    <source>
        <strain evidence="2">JCM 3146</strain>
    </source>
</reference>
<organism evidence="1 2">
    <name type="scientific">Actinoallomurus spadix</name>
    <dbReference type="NCBI Taxonomy" id="79912"/>
    <lineage>
        <taxon>Bacteria</taxon>
        <taxon>Bacillati</taxon>
        <taxon>Actinomycetota</taxon>
        <taxon>Actinomycetes</taxon>
        <taxon>Streptosporangiales</taxon>
        <taxon>Thermomonosporaceae</taxon>
        <taxon>Actinoallomurus</taxon>
    </lineage>
</organism>
<accession>A0ABP3FYV4</accession>
<comment type="caution">
    <text evidence="1">The sequence shown here is derived from an EMBL/GenBank/DDBJ whole genome shotgun (WGS) entry which is preliminary data.</text>
</comment>
<proteinExistence type="predicted"/>
<dbReference type="RefSeq" id="WP_252809462.1">
    <property type="nucleotide sequence ID" value="NZ_BAAABM010000010.1"/>
</dbReference>
<keyword evidence="2" id="KW-1185">Reference proteome</keyword>
<dbReference type="Gene3D" id="3.40.50.720">
    <property type="entry name" value="NAD(P)-binding Rossmann-like Domain"/>
    <property type="match status" value="1"/>
</dbReference>
<evidence type="ECO:0000313" key="1">
    <source>
        <dbReference type="EMBL" id="GAA0328042.1"/>
    </source>
</evidence>
<name>A0ABP3FYV4_9ACTN</name>